<keyword evidence="1" id="KW-1133">Transmembrane helix</keyword>
<evidence type="ECO:0000313" key="3">
    <source>
        <dbReference type="Proteomes" id="UP000179003"/>
    </source>
</evidence>
<reference evidence="2 3" key="1">
    <citation type="journal article" date="2016" name="Nat. Commun.">
        <title>Thousands of microbial genomes shed light on interconnected biogeochemical processes in an aquifer system.</title>
        <authorList>
            <person name="Anantharaman K."/>
            <person name="Brown C.T."/>
            <person name="Hug L.A."/>
            <person name="Sharon I."/>
            <person name="Castelle C.J."/>
            <person name="Probst A.J."/>
            <person name="Thomas B.C."/>
            <person name="Singh A."/>
            <person name="Wilkins M.J."/>
            <person name="Karaoz U."/>
            <person name="Brodie E.L."/>
            <person name="Williams K.H."/>
            <person name="Hubbard S.S."/>
            <person name="Banfield J.F."/>
        </authorList>
    </citation>
    <scope>NUCLEOTIDE SEQUENCE [LARGE SCALE GENOMIC DNA]</scope>
</reference>
<feature type="transmembrane region" description="Helical" evidence="1">
    <location>
        <begin position="20"/>
        <end position="38"/>
    </location>
</feature>
<proteinExistence type="predicted"/>
<keyword evidence="1" id="KW-0472">Membrane</keyword>
<dbReference type="AlphaFoldDB" id="A0A1F5EJ25"/>
<evidence type="ECO:0000313" key="2">
    <source>
        <dbReference type="EMBL" id="OGD67417.1"/>
    </source>
</evidence>
<sequence>MRGTKEEGMGTNLGEILRFVMWSAMWFLAGTTMFFGVISWVKVYTKRKRLAWYFLGTFFYLWFIFWIIINTSTLHIDFFTPFSTTVLMYFFVALIAFFAFCFLEVFPVGYFSRKERRERRRKRNLEKRREENRRIQRYWTERI</sequence>
<dbReference type="Proteomes" id="UP000179003">
    <property type="component" value="Unassembled WGS sequence"/>
</dbReference>
<organism evidence="2 3">
    <name type="scientific">Candidatus Campbellbacteria bacterium RIFOXYC2_FULL_35_25</name>
    <dbReference type="NCBI Taxonomy" id="1797582"/>
    <lineage>
        <taxon>Bacteria</taxon>
        <taxon>Candidatus Campbelliibacteriota</taxon>
    </lineage>
</organism>
<feature type="transmembrane region" description="Helical" evidence="1">
    <location>
        <begin position="89"/>
        <end position="112"/>
    </location>
</feature>
<name>A0A1F5EJ25_9BACT</name>
<accession>A0A1F5EJ25</accession>
<comment type="caution">
    <text evidence="2">The sequence shown here is derived from an EMBL/GenBank/DDBJ whole genome shotgun (WGS) entry which is preliminary data.</text>
</comment>
<keyword evidence="1" id="KW-0812">Transmembrane</keyword>
<dbReference type="EMBL" id="MFAE01000005">
    <property type="protein sequence ID" value="OGD67417.1"/>
    <property type="molecule type" value="Genomic_DNA"/>
</dbReference>
<feature type="transmembrane region" description="Helical" evidence="1">
    <location>
        <begin position="50"/>
        <end position="69"/>
    </location>
</feature>
<evidence type="ECO:0000256" key="1">
    <source>
        <dbReference type="SAM" id="Phobius"/>
    </source>
</evidence>
<gene>
    <name evidence="2" type="ORF">A2442_02835</name>
</gene>
<evidence type="ECO:0008006" key="4">
    <source>
        <dbReference type="Google" id="ProtNLM"/>
    </source>
</evidence>
<protein>
    <recommendedName>
        <fullName evidence="4">DUF5671 domain-containing protein</fullName>
    </recommendedName>
</protein>